<keyword evidence="1 3" id="KW-0853">WD repeat</keyword>
<dbReference type="EMBL" id="JASWJB010000005">
    <property type="protein sequence ID" value="KAK2616520.1"/>
    <property type="molecule type" value="Genomic_DNA"/>
</dbReference>
<keyword evidence="6" id="KW-1185">Reference proteome</keyword>
<dbReference type="SUPFAM" id="SSF50978">
    <property type="entry name" value="WD40 repeat-like"/>
    <property type="match status" value="1"/>
</dbReference>
<dbReference type="PANTHER" id="PTHR19879">
    <property type="entry name" value="TRANSCRIPTION INITIATION FACTOR TFIID"/>
    <property type="match status" value="1"/>
</dbReference>
<reference evidence="5" key="1">
    <citation type="submission" date="2023-06" db="EMBL/GenBank/DDBJ databases">
        <title>Conoideocrella luteorostrata (Hypocreales: Clavicipitaceae), a potential biocontrol fungus for elongate hemlock scale in United States Christmas tree production areas.</title>
        <authorList>
            <person name="Barrett H."/>
            <person name="Lovett B."/>
            <person name="Macias A.M."/>
            <person name="Stajich J.E."/>
            <person name="Kasson M.T."/>
        </authorList>
    </citation>
    <scope>NUCLEOTIDE SEQUENCE</scope>
    <source>
        <strain evidence="5">ARSEF 14590</strain>
    </source>
</reference>
<dbReference type="SMART" id="SM00320">
    <property type="entry name" value="WD40"/>
    <property type="match status" value="2"/>
</dbReference>
<gene>
    <name evidence="5" type="ORF">QQS21_000563</name>
</gene>
<dbReference type="Proteomes" id="UP001251528">
    <property type="component" value="Unassembled WGS sequence"/>
</dbReference>
<dbReference type="Gene3D" id="2.130.10.10">
    <property type="entry name" value="YVTN repeat-like/Quinoprotein amine dehydrogenase"/>
    <property type="match status" value="2"/>
</dbReference>
<accession>A0AAJ0FZ50</accession>
<dbReference type="InterPro" id="IPR015943">
    <property type="entry name" value="WD40/YVTN_repeat-like_dom_sf"/>
</dbReference>
<sequence length="367" mass="39845">MPEMLPVAGGWTTASDWSCHFDIGMLETAHRLGAKTEITSVGISPGPSTSASAFTTYATPQIGQTWIDFFDLSTQRGYTKATGSHATLGPASAGKNRVATLRDWTVQLSQGVEYHHGSTVLIRDFDAGKTVVELKEAVTKPVVWSRDGIALAAGEGKGRMGVWDVRTGARVGRVVSHIDEVIHTAFMPDHKLVTLSRDGTIRITDPKTAKTVMKLEIEGTGSTNPRLLAVSPNGRSIISLWGTTMHIWLPQVNHLTSYNLNTTRTAEGWPICISDDTRWMLCRTEDGFDIVDVASGTVVWERREEGGVATMVTAASFSADNQLLLLGRMNGIVEVWDIREGSVQKRTTSAFGEPSLPSGSRDSKRGF</sequence>
<organism evidence="5 6">
    <name type="scientific">Conoideocrella luteorostrata</name>
    <dbReference type="NCBI Taxonomy" id="1105319"/>
    <lineage>
        <taxon>Eukaryota</taxon>
        <taxon>Fungi</taxon>
        <taxon>Dikarya</taxon>
        <taxon>Ascomycota</taxon>
        <taxon>Pezizomycotina</taxon>
        <taxon>Sordariomycetes</taxon>
        <taxon>Hypocreomycetidae</taxon>
        <taxon>Hypocreales</taxon>
        <taxon>Clavicipitaceae</taxon>
        <taxon>Conoideocrella</taxon>
    </lineage>
</organism>
<keyword evidence="2" id="KW-0677">Repeat</keyword>
<dbReference type="PANTHER" id="PTHR19879:SF9">
    <property type="entry name" value="TRANSCRIPTION INITIATION FACTOR TFIID SUBUNIT 5"/>
    <property type="match status" value="1"/>
</dbReference>
<evidence type="ECO:0000256" key="2">
    <source>
        <dbReference type="ARBA" id="ARBA00022737"/>
    </source>
</evidence>
<dbReference type="PROSITE" id="PS50082">
    <property type="entry name" value="WD_REPEATS_2"/>
    <property type="match status" value="1"/>
</dbReference>
<evidence type="ECO:0000256" key="4">
    <source>
        <dbReference type="SAM" id="MobiDB-lite"/>
    </source>
</evidence>
<dbReference type="InterPro" id="IPR019775">
    <property type="entry name" value="WD40_repeat_CS"/>
</dbReference>
<dbReference type="AlphaFoldDB" id="A0AAJ0FZ50"/>
<evidence type="ECO:0000256" key="3">
    <source>
        <dbReference type="PROSITE-ProRule" id="PRU00221"/>
    </source>
</evidence>
<evidence type="ECO:0000313" key="6">
    <source>
        <dbReference type="Proteomes" id="UP001251528"/>
    </source>
</evidence>
<evidence type="ECO:0000256" key="1">
    <source>
        <dbReference type="ARBA" id="ARBA00022574"/>
    </source>
</evidence>
<name>A0AAJ0FZ50_9HYPO</name>
<protein>
    <recommendedName>
        <fullName evidence="7">WD40 repeat-like protein</fullName>
    </recommendedName>
</protein>
<evidence type="ECO:0008006" key="7">
    <source>
        <dbReference type="Google" id="ProtNLM"/>
    </source>
</evidence>
<feature type="region of interest" description="Disordered" evidence="4">
    <location>
        <begin position="347"/>
        <end position="367"/>
    </location>
</feature>
<comment type="caution">
    <text evidence="5">The sequence shown here is derived from an EMBL/GenBank/DDBJ whole genome shotgun (WGS) entry which is preliminary data.</text>
</comment>
<dbReference type="PROSITE" id="PS00678">
    <property type="entry name" value="WD_REPEATS_1"/>
    <property type="match status" value="1"/>
</dbReference>
<proteinExistence type="predicted"/>
<dbReference type="InterPro" id="IPR001680">
    <property type="entry name" value="WD40_rpt"/>
</dbReference>
<dbReference type="InterPro" id="IPR036322">
    <property type="entry name" value="WD40_repeat_dom_sf"/>
</dbReference>
<evidence type="ECO:0000313" key="5">
    <source>
        <dbReference type="EMBL" id="KAK2616520.1"/>
    </source>
</evidence>
<feature type="repeat" description="WD" evidence="3">
    <location>
        <begin position="312"/>
        <end position="346"/>
    </location>
</feature>